<evidence type="ECO:0000313" key="1">
    <source>
        <dbReference type="EMBL" id="KKP66947.1"/>
    </source>
</evidence>
<sequence length="64" mass="7304">MTKIEKLLEQYDHESAEYVVLHAENEKRHGREPSQPFAGENDPKKALQIALSLAYLPTDIILTI</sequence>
<name>A0A0G0EHZ2_9BACT</name>
<gene>
    <name evidence="1" type="ORF">UR64_C0001G0026</name>
</gene>
<dbReference type="AlphaFoldDB" id="A0A0G0EHZ2"/>
<dbReference type="Proteomes" id="UP000034952">
    <property type="component" value="Unassembled WGS sequence"/>
</dbReference>
<protein>
    <submittedName>
        <fullName evidence="1">Uncharacterized protein</fullName>
    </submittedName>
</protein>
<organism evidence="1 2">
    <name type="scientific">Candidatus Nomurabacteria bacterium GW2011_GWE1_35_16</name>
    <dbReference type="NCBI Taxonomy" id="1618761"/>
    <lineage>
        <taxon>Bacteria</taxon>
        <taxon>Candidatus Nomuraibacteriota</taxon>
    </lineage>
</organism>
<accession>A0A0G0EHZ2</accession>
<dbReference type="EMBL" id="LBPY01000001">
    <property type="protein sequence ID" value="KKP66947.1"/>
    <property type="molecule type" value="Genomic_DNA"/>
</dbReference>
<proteinExistence type="predicted"/>
<evidence type="ECO:0000313" key="2">
    <source>
        <dbReference type="Proteomes" id="UP000034952"/>
    </source>
</evidence>
<reference evidence="1 2" key="1">
    <citation type="journal article" date="2015" name="Nature">
        <title>rRNA introns, odd ribosomes, and small enigmatic genomes across a large radiation of phyla.</title>
        <authorList>
            <person name="Brown C.T."/>
            <person name="Hug L.A."/>
            <person name="Thomas B.C."/>
            <person name="Sharon I."/>
            <person name="Castelle C.J."/>
            <person name="Singh A."/>
            <person name="Wilkins M.J."/>
            <person name="Williams K.H."/>
            <person name="Banfield J.F."/>
        </authorList>
    </citation>
    <scope>NUCLEOTIDE SEQUENCE [LARGE SCALE GENOMIC DNA]</scope>
</reference>
<comment type="caution">
    <text evidence="1">The sequence shown here is derived from an EMBL/GenBank/DDBJ whole genome shotgun (WGS) entry which is preliminary data.</text>
</comment>